<dbReference type="PRINTS" id="PR00109">
    <property type="entry name" value="TYRKINASE"/>
</dbReference>
<dbReference type="Proteomes" id="UP001363151">
    <property type="component" value="Unassembled WGS sequence"/>
</dbReference>
<dbReference type="InterPro" id="IPR000719">
    <property type="entry name" value="Prot_kinase_dom"/>
</dbReference>
<protein>
    <submittedName>
        <fullName evidence="4">N,N-dimethylaniline monooxygenase</fullName>
    </submittedName>
</protein>
<dbReference type="PANTHER" id="PTHR23257:SF974">
    <property type="entry name" value="RECEPTOR-INTERACTING SERINE_THREONINE-PROTEIN KINASE 3"/>
    <property type="match status" value="1"/>
</dbReference>
<keyword evidence="4" id="KW-0503">Monooxygenase</keyword>
<dbReference type="InterPro" id="IPR001245">
    <property type="entry name" value="Ser-Thr/Tyr_kinase_cat_dom"/>
</dbReference>
<evidence type="ECO:0000256" key="1">
    <source>
        <dbReference type="SAM" id="MobiDB-lite"/>
    </source>
</evidence>
<comment type="caution">
    <text evidence="4">The sequence shown here is derived from an EMBL/GenBank/DDBJ whole genome shotgun (WGS) entry which is preliminary data.</text>
</comment>
<dbReference type="PROSITE" id="PS00108">
    <property type="entry name" value="PROTEIN_KINASE_ST"/>
    <property type="match status" value="1"/>
</dbReference>
<organism evidence="4 5">
    <name type="scientific">Aureococcus anophagefferens</name>
    <name type="common">Harmful bloom alga</name>
    <dbReference type="NCBI Taxonomy" id="44056"/>
    <lineage>
        <taxon>Eukaryota</taxon>
        <taxon>Sar</taxon>
        <taxon>Stramenopiles</taxon>
        <taxon>Ochrophyta</taxon>
        <taxon>Pelagophyceae</taxon>
        <taxon>Pelagomonadales</taxon>
        <taxon>Pelagomonadaceae</taxon>
        <taxon>Aureococcus</taxon>
    </lineage>
</organism>
<feature type="domain" description="Protein kinase" evidence="3">
    <location>
        <begin position="918"/>
        <end position="1186"/>
    </location>
</feature>
<dbReference type="Gene3D" id="1.10.510.10">
    <property type="entry name" value="Transferase(Phosphotransferase) domain 1"/>
    <property type="match status" value="1"/>
</dbReference>
<dbReference type="CDD" id="cd13999">
    <property type="entry name" value="STKc_MAP3K-like"/>
    <property type="match status" value="1"/>
</dbReference>
<dbReference type="Pfam" id="PF07714">
    <property type="entry name" value="PK_Tyr_Ser-Thr"/>
    <property type="match status" value="1"/>
</dbReference>
<name>A0ABR1G8H4_AURAN</name>
<dbReference type="InterPro" id="IPR008271">
    <property type="entry name" value="Ser/Thr_kinase_AS"/>
</dbReference>
<feature type="signal peptide" evidence="2">
    <location>
        <begin position="1"/>
        <end position="20"/>
    </location>
</feature>
<evidence type="ECO:0000256" key="2">
    <source>
        <dbReference type="SAM" id="SignalP"/>
    </source>
</evidence>
<dbReference type="GO" id="GO:0004497">
    <property type="term" value="F:monooxygenase activity"/>
    <property type="evidence" value="ECO:0007669"/>
    <property type="project" value="UniProtKB-KW"/>
</dbReference>
<evidence type="ECO:0000259" key="3">
    <source>
        <dbReference type="PROSITE" id="PS50011"/>
    </source>
</evidence>
<dbReference type="PANTHER" id="PTHR23257">
    <property type="entry name" value="SERINE-THREONINE PROTEIN KINASE"/>
    <property type="match status" value="1"/>
</dbReference>
<proteinExistence type="predicted"/>
<accession>A0ABR1G8H4</accession>
<reference evidence="4 5" key="1">
    <citation type="submission" date="2024-03" db="EMBL/GenBank/DDBJ databases">
        <title>Aureococcus anophagefferens CCMP1851 and Kratosvirus quantuckense: Draft genome of a second virus-susceptible host strain in the model system.</title>
        <authorList>
            <person name="Chase E."/>
            <person name="Truchon A.R."/>
            <person name="Schepens W."/>
            <person name="Wilhelm S.W."/>
        </authorList>
    </citation>
    <scope>NUCLEOTIDE SEQUENCE [LARGE SCALE GENOMIC DNA]</scope>
    <source>
        <strain evidence="4 5">CCMP1851</strain>
    </source>
</reference>
<feature type="region of interest" description="Disordered" evidence="1">
    <location>
        <begin position="415"/>
        <end position="437"/>
    </location>
</feature>
<dbReference type="EMBL" id="JBBJCI010000062">
    <property type="protein sequence ID" value="KAK7249545.1"/>
    <property type="molecule type" value="Genomic_DNA"/>
</dbReference>
<dbReference type="SMART" id="SM00220">
    <property type="entry name" value="S_TKc"/>
    <property type="match status" value="1"/>
</dbReference>
<dbReference type="InterPro" id="IPR011009">
    <property type="entry name" value="Kinase-like_dom_sf"/>
</dbReference>
<evidence type="ECO:0000313" key="5">
    <source>
        <dbReference type="Proteomes" id="UP001363151"/>
    </source>
</evidence>
<feature type="compositionally biased region" description="Acidic residues" evidence="1">
    <location>
        <begin position="428"/>
        <end position="437"/>
    </location>
</feature>
<sequence length="1192" mass="127845">MPLHILTAIALLSAAHQVQGIQVAASSSNLGAPASDAEAAASLKDRFLRSSASAQDLVAAKEPAQLDKVAHAQESLVALSGDSPSSDAEAAASLKGRFLRSSASAQDLLAANEPAQLDKVAHAQESLVALSGDSPSSDAEAAASLKGRFLRSSASAQDLLAANEPAQLDKVAHAQESLVALSGDSPSSDAEAAASLKGRFLRSSASAQDLLAAKDPAQLDDISHAQESLDLLAAAKEPAQLDDISHAQESLVALSGDSPSSDAEAAASLKGRFLRSSASAQDLLAAKEPAQLDDISHAQESLVALSGDSPSSDAEAAASLKGRFLRSSASAQDLLAAKEPAQLDDVSQGQESLVALSGDSSSSDVEAAASLEKRYLRSSASEQDLVKSKESADFDDVAHGQESLVATSAIEFEDSMSEEQSARRLSDDYCEDTDNGATDQDGDDCPQYFENWCGKYDDSDFDANAMCCVCGGGSDYSDGGSRYSHCETIKVSGSDHHATHHGTYEFRSYCEDLPYYKCRDCSHSNDQYIFRSPTSSNWLIGSDGCGVTKGVISGTSGASTDTIVIAAAAVAAVVAVAIACVCIMRRRPKAAAARADFNVEAPPDRDEAFAGGAWNVAGAARYSASTKTPAPSARDQQLMRESEGVVARGMTAARVLLTAGRVMPVIGPVCEAAQDILRSVDEHLRKSDDVLMAGRRVVDVLGALQQMSANAAKLESGNADLVESKMRKLKGLLCDFKLAVDAFGREGWLKRAFLQHGRINSLTKLDKEITTCLESLQLDYKLAMDAEILERTYQMEQSITMLVAKRCSETREDPAAAAAILAQTPFAIAEVVENAHVPDDELLIEMREMNGEVRQGLAQILVSHRELLDSHDKVLDSNRKMQQGHATLIEEVQKLTKWERARRLKNAHMEDNEIELDFVEVEPFAGGGQGSVHKAEYGGETVCLKKFLLVGIGAQSARDKIVSNFKKEVGIMDKLRKHPRTVDFVGICTTDASFLGIVTQYLPNGSLRGVLDDARGDAITPKMQFIWAKDIAIGMAYLHKEGVLHRDLKSQNVLLTNEWRCKIADFGISKSEALKTIATTSTMHGGAGISGTFPFTAPEAFSSRTRFTAKCDVYSYAIVLWEIWDRGKPWDGFDLPEIMEAVRFNKERLKVPDSMPVEVRALMCRAWSQDADARPDFKDIVTQLYIIEGKGL</sequence>
<keyword evidence="2" id="KW-0732">Signal</keyword>
<evidence type="ECO:0000313" key="4">
    <source>
        <dbReference type="EMBL" id="KAK7249545.1"/>
    </source>
</evidence>
<dbReference type="SUPFAM" id="SSF56112">
    <property type="entry name" value="Protein kinase-like (PK-like)"/>
    <property type="match status" value="1"/>
</dbReference>
<dbReference type="InterPro" id="IPR050167">
    <property type="entry name" value="Ser_Thr_protein_kinase"/>
</dbReference>
<dbReference type="PROSITE" id="PS50011">
    <property type="entry name" value="PROTEIN_KINASE_DOM"/>
    <property type="match status" value="1"/>
</dbReference>
<feature type="chain" id="PRO_5046380792" evidence="2">
    <location>
        <begin position="21"/>
        <end position="1192"/>
    </location>
</feature>
<keyword evidence="4" id="KW-0560">Oxidoreductase</keyword>
<gene>
    <name evidence="4" type="ORF">SO694_0026407</name>
</gene>
<keyword evidence="5" id="KW-1185">Reference proteome</keyword>